<dbReference type="OMA" id="HIISARH"/>
<dbReference type="SUPFAM" id="SSF50494">
    <property type="entry name" value="Trypsin-like serine proteases"/>
    <property type="match status" value="1"/>
</dbReference>
<dbReference type="OrthoDB" id="2130667at2759"/>
<dbReference type="InterPro" id="IPR009003">
    <property type="entry name" value="Peptidase_S1_PA"/>
</dbReference>
<dbReference type="EMBL" id="LODT01000031">
    <property type="protein sequence ID" value="KYQ92236.1"/>
    <property type="molecule type" value="Genomic_DNA"/>
</dbReference>
<gene>
    <name evidence="1" type="ORF">DLAC_07083</name>
</gene>
<reference evidence="1 2" key="1">
    <citation type="submission" date="2015-12" db="EMBL/GenBank/DDBJ databases">
        <title>Dictyostelia acquired genes for synthesis and detection of signals that induce cell-type specialization by lateral gene transfer from prokaryotes.</title>
        <authorList>
            <person name="Gloeckner G."/>
            <person name="Schaap P."/>
        </authorList>
    </citation>
    <scope>NUCLEOTIDE SEQUENCE [LARGE SCALE GENOMIC DNA]</scope>
    <source>
        <strain evidence="1 2">TK</strain>
    </source>
</reference>
<dbReference type="AlphaFoldDB" id="A0A151ZE51"/>
<name>A0A151ZE51_TIELA</name>
<protein>
    <submittedName>
        <fullName evidence="1">Uncharacterized protein</fullName>
    </submittedName>
</protein>
<comment type="caution">
    <text evidence="1">The sequence shown here is derived from an EMBL/GenBank/DDBJ whole genome shotgun (WGS) entry which is preliminary data.</text>
</comment>
<organism evidence="1 2">
    <name type="scientific">Tieghemostelium lacteum</name>
    <name type="common">Slime mold</name>
    <name type="synonym">Dictyostelium lacteum</name>
    <dbReference type="NCBI Taxonomy" id="361077"/>
    <lineage>
        <taxon>Eukaryota</taxon>
        <taxon>Amoebozoa</taxon>
        <taxon>Evosea</taxon>
        <taxon>Eumycetozoa</taxon>
        <taxon>Dictyostelia</taxon>
        <taxon>Dictyosteliales</taxon>
        <taxon>Raperosteliaceae</taxon>
        <taxon>Tieghemostelium</taxon>
    </lineage>
</organism>
<dbReference type="Proteomes" id="UP000076078">
    <property type="component" value="Unassembled WGS sequence"/>
</dbReference>
<sequence>MYKLYSINNLNLTGNRNGYLVGPQRLLNEKDGGRVFQDHLGIVNGTIYPLNSRHQLYHSPLYSSFKYDIEKCSKSVGRLYSRYQCDTDPSDIQWCIGCGFCVSPEKVLTLYHLVKPLCYKEDRVYKLTHIFIYFGVDATEGEVHTTTIHKNPYAYELVHISDRKVDGLFPDSLPLGGRDDLPWDTMNDFTFLQFSDLKKVPKDLEYVLPQFPITLPSANEIYLIGYPSKIKYSKFNEDNPNAINIHGLYRWMKHETKRFQHKVVSFSEGVFYDSSLSIHKCPSLRGQAGGLLGNFFTDSKFVGIHLGGTKENNMAISVGYPSFVYLYFQYIASDRDFFKKHQNDLREYQLYYETIKNEHPDGDNWV</sequence>
<evidence type="ECO:0000313" key="1">
    <source>
        <dbReference type="EMBL" id="KYQ92236.1"/>
    </source>
</evidence>
<dbReference type="InParanoid" id="A0A151ZE51"/>
<accession>A0A151ZE51</accession>
<proteinExistence type="predicted"/>
<evidence type="ECO:0000313" key="2">
    <source>
        <dbReference type="Proteomes" id="UP000076078"/>
    </source>
</evidence>
<keyword evidence="2" id="KW-1185">Reference proteome</keyword>